<comment type="caution">
    <text evidence="1">The sequence shown here is derived from an EMBL/GenBank/DDBJ whole genome shotgun (WGS) entry which is preliminary data.</text>
</comment>
<reference evidence="1" key="1">
    <citation type="submission" date="2021-01" db="EMBL/GenBank/DDBJ databases">
        <authorList>
            <consortium name="Genoscope - CEA"/>
            <person name="William W."/>
        </authorList>
    </citation>
    <scope>NUCLEOTIDE SEQUENCE</scope>
</reference>
<proteinExistence type="predicted"/>
<dbReference type="Proteomes" id="UP000689195">
    <property type="component" value="Unassembled WGS sequence"/>
</dbReference>
<dbReference type="AlphaFoldDB" id="A0A8S1V016"/>
<name>A0A8S1V016_9CILI</name>
<evidence type="ECO:0000313" key="2">
    <source>
        <dbReference type="Proteomes" id="UP000689195"/>
    </source>
</evidence>
<keyword evidence="2" id="KW-1185">Reference proteome</keyword>
<accession>A0A8S1V016</accession>
<evidence type="ECO:0000313" key="1">
    <source>
        <dbReference type="EMBL" id="CAD8169867.1"/>
    </source>
</evidence>
<organism evidence="1 2">
    <name type="scientific">Paramecium pentaurelia</name>
    <dbReference type="NCBI Taxonomy" id="43138"/>
    <lineage>
        <taxon>Eukaryota</taxon>
        <taxon>Sar</taxon>
        <taxon>Alveolata</taxon>
        <taxon>Ciliophora</taxon>
        <taxon>Intramacronucleata</taxon>
        <taxon>Oligohymenophorea</taxon>
        <taxon>Peniculida</taxon>
        <taxon>Parameciidae</taxon>
        <taxon>Paramecium</taxon>
    </lineage>
</organism>
<protein>
    <submittedName>
        <fullName evidence="1">Uncharacterized protein</fullName>
    </submittedName>
</protein>
<dbReference type="EMBL" id="CAJJDO010000052">
    <property type="protein sequence ID" value="CAD8169867.1"/>
    <property type="molecule type" value="Genomic_DNA"/>
</dbReference>
<gene>
    <name evidence="1" type="ORF">PPENT_87.1.T0520014</name>
</gene>
<sequence>MDFQKRLRQTIHLKQKINNLNMQDPQQISTLVVPQSGLLLRIMILKRPQGQVKAAKMLEDGLPLTKQENPEKD</sequence>